<dbReference type="Gene3D" id="1.10.357.10">
    <property type="entry name" value="Tetracycline Repressor, domain 2"/>
    <property type="match status" value="1"/>
</dbReference>
<gene>
    <name evidence="6" type="ORF">HLH28_05560</name>
</gene>
<keyword evidence="7" id="KW-1185">Reference proteome</keyword>
<accession>A0A7W4K651</accession>
<dbReference type="PRINTS" id="PR00455">
    <property type="entry name" value="HTHTETR"/>
</dbReference>
<evidence type="ECO:0000256" key="1">
    <source>
        <dbReference type="ARBA" id="ARBA00023015"/>
    </source>
</evidence>
<evidence type="ECO:0000313" key="7">
    <source>
        <dbReference type="Proteomes" id="UP000578030"/>
    </source>
</evidence>
<keyword evidence="2 4" id="KW-0238">DNA-binding</keyword>
<name>A0A7W4K651_9PROT</name>
<dbReference type="InterPro" id="IPR036271">
    <property type="entry name" value="Tet_transcr_reg_TetR-rel_C_sf"/>
</dbReference>
<evidence type="ECO:0000256" key="2">
    <source>
        <dbReference type="ARBA" id="ARBA00023125"/>
    </source>
</evidence>
<dbReference type="SUPFAM" id="SSF46689">
    <property type="entry name" value="Homeodomain-like"/>
    <property type="match status" value="1"/>
</dbReference>
<reference evidence="6 7" key="1">
    <citation type="submission" date="2020-04" db="EMBL/GenBank/DDBJ databases">
        <title>Description of novel Gluconacetobacter.</title>
        <authorList>
            <person name="Sombolestani A."/>
        </authorList>
    </citation>
    <scope>NUCLEOTIDE SEQUENCE [LARGE SCALE GENOMIC DNA]</scope>
    <source>
        <strain evidence="6 7">LMG 27802</strain>
    </source>
</reference>
<dbReference type="EMBL" id="JABEQM010000003">
    <property type="protein sequence ID" value="MBB2201051.1"/>
    <property type="molecule type" value="Genomic_DNA"/>
</dbReference>
<dbReference type="Proteomes" id="UP000578030">
    <property type="component" value="Unassembled WGS sequence"/>
</dbReference>
<dbReference type="PANTHER" id="PTHR47506">
    <property type="entry name" value="TRANSCRIPTIONAL REGULATORY PROTEIN"/>
    <property type="match status" value="1"/>
</dbReference>
<comment type="caution">
    <text evidence="6">The sequence shown here is derived from an EMBL/GenBank/DDBJ whole genome shotgun (WGS) entry which is preliminary data.</text>
</comment>
<evidence type="ECO:0000256" key="3">
    <source>
        <dbReference type="ARBA" id="ARBA00023163"/>
    </source>
</evidence>
<organism evidence="6 7">
    <name type="scientific">Gluconacetobacter tumulisoli</name>
    <dbReference type="NCBI Taxonomy" id="1286189"/>
    <lineage>
        <taxon>Bacteria</taxon>
        <taxon>Pseudomonadati</taxon>
        <taxon>Pseudomonadota</taxon>
        <taxon>Alphaproteobacteria</taxon>
        <taxon>Acetobacterales</taxon>
        <taxon>Acetobacteraceae</taxon>
        <taxon>Gluconacetobacter</taxon>
    </lineage>
</organism>
<protein>
    <submittedName>
        <fullName evidence="6">TetR/AcrR family transcriptional regulator</fullName>
    </submittedName>
</protein>
<dbReference type="SUPFAM" id="SSF48498">
    <property type="entry name" value="Tetracyclin repressor-like, C-terminal domain"/>
    <property type="match status" value="1"/>
</dbReference>
<keyword evidence="1" id="KW-0805">Transcription regulation</keyword>
<evidence type="ECO:0000256" key="4">
    <source>
        <dbReference type="PROSITE-ProRule" id="PRU00335"/>
    </source>
</evidence>
<keyword evidence="3" id="KW-0804">Transcription</keyword>
<feature type="domain" description="HTH tetR-type" evidence="5">
    <location>
        <begin position="19"/>
        <end position="79"/>
    </location>
</feature>
<dbReference type="GO" id="GO:0003677">
    <property type="term" value="F:DNA binding"/>
    <property type="evidence" value="ECO:0007669"/>
    <property type="project" value="UniProtKB-UniRule"/>
</dbReference>
<dbReference type="PANTHER" id="PTHR47506:SF1">
    <property type="entry name" value="HTH-TYPE TRANSCRIPTIONAL REGULATOR YJDC"/>
    <property type="match status" value="1"/>
</dbReference>
<dbReference type="Pfam" id="PF00440">
    <property type="entry name" value="TetR_N"/>
    <property type="match status" value="1"/>
</dbReference>
<dbReference type="AlphaFoldDB" id="A0A7W4K651"/>
<sequence>MASLPIVSSGTESPAPPRRRAAEKIRDAARDLFYSHGIRAVGVDEIVQNAGVTKPSLYRAFGSKDDLAAAYLCDYQEEFWRRFEMTADRHPDNVRAQVLDYFSGLADRASRAEYRGCGLTNAVVEYPDRAHPVRQVAGSLKEEVRQRLTVMSQAMNARDPALLADGLLLLMEGTYIAAQIFGPGGPAGNVAILARQVIDANCPPDQD</sequence>
<dbReference type="InterPro" id="IPR001647">
    <property type="entry name" value="HTH_TetR"/>
</dbReference>
<feature type="DNA-binding region" description="H-T-H motif" evidence="4">
    <location>
        <begin position="42"/>
        <end position="61"/>
    </location>
</feature>
<dbReference type="InterPro" id="IPR009057">
    <property type="entry name" value="Homeodomain-like_sf"/>
</dbReference>
<dbReference type="PROSITE" id="PS50977">
    <property type="entry name" value="HTH_TETR_2"/>
    <property type="match status" value="1"/>
</dbReference>
<proteinExistence type="predicted"/>
<evidence type="ECO:0000313" key="6">
    <source>
        <dbReference type="EMBL" id="MBB2201051.1"/>
    </source>
</evidence>
<evidence type="ECO:0000259" key="5">
    <source>
        <dbReference type="PROSITE" id="PS50977"/>
    </source>
</evidence>